<dbReference type="EMBL" id="LR134476">
    <property type="protein sequence ID" value="VEI13142.1"/>
    <property type="molecule type" value="Genomic_DNA"/>
</dbReference>
<evidence type="ECO:0000313" key="2">
    <source>
        <dbReference type="Proteomes" id="UP000269542"/>
    </source>
</evidence>
<organism evidence="1 2">
    <name type="scientific">Trueperella bialowiezensis</name>
    <dbReference type="NCBI Taxonomy" id="312285"/>
    <lineage>
        <taxon>Bacteria</taxon>
        <taxon>Bacillati</taxon>
        <taxon>Actinomycetota</taxon>
        <taxon>Actinomycetes</taxon>
        <taxon>Actinomycetales</taxon>
        <taxon>Actinomycetaceae</taxon>
        <taxon>Trueperella</taxon>
    </lineage>
</organism>
<dbReference type="AlphaFoldDB" id="A0A448PDZ7"/>
<protein>
    <submittedName>
        <fullName evidence="1">Uncharacterized protein</fullName>
    </submittedName>
</protein>
<evidence type="ECO:0000313" key="1">
    <source>
        <dbReference type="EMBL" id="VEI13142.1"/>
    </source>
</evidence>
<gene>
    <name evidence="1" type="ORF">NCTC13354_00848</name>
</gene>
<dbReference type="KEGG" id="tbw:NCTC13354_00848"/>
<sequence>MKIFLSMLGVPFVFALALFGGVVVLDEVYEEMSVD</sequence>
<proteinExistence type="predicted"/>
<dbReference type="Proteomes" id="UP000269542">
    <property type="component" value="Chromosome"/>
</dbReference>
<reference evidence="1 2" key="1">
    <citation type="submission" date="2018-12" db="EMBL/GenBank/DDBJ databases">
        <authorList>
            <consortium name="Pathogen Informatics"/>
        </authorList>
    </citation>
    <scope>NUCLEOTIDE SEQUENCE [LARGE SCALE GENOMIC DNA]</scope>
    <source>
        <strain evidence="1 2">NCTC13354</strain>
    </source>
</reference>
<accession>A0A448PDZ7</accession>
<name>A0A448PDZ7_9ACTO</name>
<keyword evidence="2" id="KW-1185">Reference proteome</keyword>